<evidence type="ECO:0000313" key="1">
    <source>
        <dbReference type="EMBL" id="KAJ7203557.1"/>
    </source>
</evidence>
<dbReference type="EMBL" id="JARJCW010000050">
    <property type="protein sequence ID" value="KAJ7203557.1"/>
    <property type="molecule type" value="Genomic_DNA"/>
</dbReference>
<proteinExistence type="predicted"/>
<organism evidence="1 2">
    <name type="scientific">Mycena pura</name>
    <dbReference type="NCBI Taxonomy" id="153505"/>
    <lineage>
        <taxon>Eukaryota</taxon>
        <taxon>Fungi</taxon>
        <taxon>Dikarya</taxon>
        <taxon>Basidiomycota</taxon>
        <taxon>Agaricomycotina</taxon>
        <taxon>Agaricomycetes</taxon>
        <taxon>Agaricomycetidae</taxon>
        <taxon>Agaricales</taxon>
        <taxon>Marasmiineae</taxon>
        <taxon>Mycenaceae</taxon>
        <taxon>Mycena</taxon>
    </lineage>
</organism>
<dbReference type="AlphaFoldDB" id="A0AAD6V5S4"/>
<sequence length="254" mass="27227">MLLEFTISDSLIKLYEACGGLVVFQRFECSEDQGVFQKILNFTRLNIGAARHSSVFKSPSTPLYTRVFSPDCLPTVPPACTLNAARLPVHRASARSPHLPYALCLSAAPACLPIRLIAVPACLPRRICLSACPPPFALVPVRRTSLFARAFPCPPVRPVAGPAHLGAPVRPAAAAACPPRLPVRPSARSLRLPTAFACPPHQLACLSARSPHLPACLHLSAAHPVRRASKTSEAPEPDAESNVLYIPFVDNDSD</sequence>
<accession>A0AAD6V5S4</accession>
<keyword evidence="2" id="KW-1185">Reference proteome</keyword>
<reference evidence="1" key="1">
    <citation type="submission" date="2023-03" db="EMBL/GenBank/DDBJ databases">
        <title>Massive genome expansion in bonnet fungi (Mycena s.s.) driven by repeated elements and novel gene families across ecological guilds.</title>
        <authorList>
            <consortium name="Lawrence Berkeley National Laboratory"/>
            <person name="Harder C.B."/>
            <person name="Miyauchi S."/>
            <person name="Viragh M."/>
            <person name="Kuo A."/>
            <person name="Thoen E."/>
            <person name="Andreopoulos B."/>
            <person name="Lu D."/>
            <person name="Skrede I."/>
            <person name="Drula E."/>
            <person name="Henrissat B."/>
            <person name="Morin E."/>
            <person name="Kohler A."/>
            <person name="Barry K."/>
            <person name="LaButti K."/>
            <person name="Morin E."/>
            <person name="Salamov A."/>
            <person name="Lipzen A."/>
            <person name="Mereny Z."/>
            <person name="Hegedus B."/>
            <person name="Baldrian P."/>
            <person name="Stursova M."/>
            <person name="Weitz H."/>
            <person name="Taylor A."/>
            <person name="Grigoriev I.V."/>
            <person name="Nagy L.G."/>
            <person name="Martin F."/>
            <person name="Kauserud H."/>
        </authorList>
    </citation>
    <scope>NUCLEOTIDE SEQUENCE</scope>
    <source>
        <strain evidence="1">9144</strain>
    </source>
</reference>
<comment type="caution">
    <text evidence="1">The sequence shown here is derived from an EMBL/GenBank/DDBJ whole genome shotgun (WGS) entry which is preliminary data.</text>
</comment>
<gene>
    <name evidence="1" type="ORF">GGX14DRAFT_651614</name>
</gene>
<evidence type="ECO:0000313" key="2">
    <source>
        <dbReference type="Proteomes" id="UP001219525"/>
    </source>
</evidence>
<dbReference type="Proteomes" id="UP001219525">
    <property type="component" value="Unassembled WGS sequence"/>
</dbReference>
<protein>
    <submittedName>
        <fullName evidence="1">Uncharacterized protein</fullName>
    </submittedName>
</protein>
<name>A0AAD6V5S4_9AGAR</name>